<dbReference type="OrthoDB" id="4927086at2759"/>
<sequence>MPTQCLHERHTIATNLATHASQPRYGSQAEACPNGSFPAVQQLAQSTPHSETINAAVTEEHSRKWYRMARSRPIARDQTATHDAKLAVLRVLSEAFEQAAKQFTSDAKNSIAKQIATKFLNFWNQSLAEFDEPPKPTYSSVLASGRKPQGQLAVTAPAPLQRKQQTATRLQGRPPVTPPKEDLRVFVRLDADAPARKHERYAIRTHVAARVGIDLRRVPAAFPVNTGWAIQASDKATRDMLVQRQLTDLRGIEINYDVAVREEIVCQTGLEPLSGQNILFHFQTALLSDIGF</sequence>
<name>A0A9P8MSS9_9HYPO</name>
<evidence type="ECO:0000313" key="2">
    <source>
        <dbReference type="Proteomes" id="UP000824596"/>
    </source>
</evidence>
<gene>
    <name evidence="1" type="ORF">HRG_07406</name>
</gene>
<keyword evidence="2" id="KW-1185">Reference proteome</keyword>
<comment type="caution">
    <text evidence="1">The sequence shown here is derived from an EMBL/GenBank/DDBJ whole genome shotgun (WGS) entry which is preliminary data.</text>
</comment>
<dbReference type="AlphaFoldDB" id="A0A9P8MSS9"/>
<proteinExistence type="predicted"/>
<evidence type="ECO:0000313" key="1">
    <source>
        <dbReference type="EMBL" id="KAH0961328.1"/>
    </source>
</evidence>
<dbReference type="Proteomes" id="UP000824596">
    <property type="component" value="Unassembled WGS sequence"/>
</dbReference>
<dbReference type="EMBL" id="JAIZPD010000008">
    <property type="protein sequence ID" value="KAH0961328.1"/>
    <property type="molecule type" value="Genomic_DNA"/>
</dbReference>
<dbReference type="GeneID" id="68356535"/>
<reference evidence="1" key="1">
    <citation type="submission" date="2021-09" db="EMBL/GenBank/DDBJ databases">
        <title>A high-quality genome of the endoparasitic fungus Hirsutella rhossiliensis with a comparison of Hirsutella genomes reveals transposable elements contributing to genome size variation.</title>
        <authorList>
            <person name="Lin R."/>
            <person name="Jiao Y."/>
            <person name="Sun X."/>
            <person name="Ling J."/>
            <person name="Xie B."/>
            <person name="Cheng X."/>
        </authorList>
    </citation>
    <scope>NUCLEOTIDE SEQUENCE</scope>
    <source>
        <strain evidence="1">HR02</strain>
    </source>
</reference>
<dbReference type="RefSeq" id="XP_044718841.1">
    <property type="nucleotide sequence ID" value="XM_044865877.1"/>
</dbReference>
<protein>
    <submittedName>
        <fullName evidence="1">Endonuclease/exonuclease/phosphatase</fullName>
    </submittedName>
</protein>
<keyword evidence="1" id="KW-0540">Nuclease</keyword>
<organism evidence="1 2">
    <name type="scientific">Hirsutella rhossiliensis</name>
    <dbReference type="NCBI Taxonomy" id="111463"/>
    <lineage>
        <taxon>Eukaryota</taxon>
        <taxon>Fungi</taxon>
        <taxon>Dikarya</taxon>
        <taxon>Ascomycota</taxon>
        <taxon>Pezizomycotina</taxon>
        <taxon>Sordariomycetes</taxon>
        <taxon>Hypocreomycetidae</taxon>
        <taxon>Hypocreales</taxon>
        <taxon>Ophiocordycipitaceae</taxon>
        <taxon>Hirsutella</taxon>
    </lineage>
</organism>
<keyword evidence="1" id="KW-0378">Hydrolase</keyword>
<dbReference type="GO" id="GO:0004519">
    <property type="term" value="F:endonuclease activity"/>
    <property type="evidence" value="ECO:0007669"/>
    <property type="project" value="UniProtKB-KW"/>
</dbReference>
<keyword evidence="1" id="KW-0255">Endonuclease</keyword>
<accession>A0A9P8MSS9</accession>